<dbReference type="EMBL" id="CAKOAT010016670">
    <property type="protein sequence ID" value="CAH8283991.1"/>
    <property type="molecule type" value="Genomic_DNA"/>
</dbReference>
<accession>A0ABC8IP09</accession>
<feature type="compositionally biased region" description="Polar residues" evidence="1">
    <location>
        <begin position="23"/>
        <end position="33"/>
    </location>
</feature>
<feature type="region of interest" description="Disordered" evidence="1">
    <location>
        <begin position="194"/>
        <end position="225"/>
    </location>
</feature>
<protein>
    <submittedName>
        <fullName evidence="2">Uncharacterized protein</fullName>
    </submittedName>
</protein>
<dbReference type="AlphaFoldDB" id="A0ABC8IP09"/>
<evidence type="ECO:0000256" key="1">
    <source>
        <dbReference type="SAM" id="MobiDB-lite"/>
    </source>
</evidence>
<evidence type="ECO:0000313" key="3">
    <source>
        <dbReference type="Proteomes" id="UP001642260"/>
    </source>
</evidence>
<feature type="compositionally biased region" description="Polar residues" evidence="1">
    <location>
        <begin position="58"/>
        <end position="68"/>
    </location>
</feature>
<sequence>MADIKGKGSTTTESITGGEHSKQSPFISRQPVLNNEERGHHHTGSLSSNRSRYEEIGTQVSQRTRSPTPTDPNDVVPYDQHATNGASSVSRSHREMGNSNDQKTRRLASTIVSPTRSSQALDTNVTVRAKGATRALTFSPQSLQVDLNALENDQMIDALNEMDPAAQPESEMLECDDQGNDLLGEELMALQEEELRAASDTSRAKGQRHEAKPSREMTRLNVPLGIQTKKSEFLRRGSPRARVAMSPGPKD</sequence>
<proteinExistence type="predicted"/>
<name>A0ABC8IP09_ERUVS</name>
<feature type="compositionally biased region" description="Low complexity" evidence="1">
    <location>
        <begin position="7"/>
        <end position="18"/>
    </location>
</feature>
<evidence type="ECO:0000313" key="2">
    <source>
        <dbReference type="EMBL" id="CAH8283991.1"/>
    </source>
</evidence>
<dbReference type="Proteomes" id="UP001642260">
    <property type="component" value="Unassembled WGS sequence"/>
</dbReference>
<feature type="region of interest" description="Disordered" evidence="1">
    <location>
        <begin position="1"/>
        <end position="105"/>
    </location>
</feature>
<reference evidence="2 3" key="1">
    <citation type="submission" date="2022-03" db="EMBL/GenBank/DDBJ databases">
        <authorList>
            <person name="Macdonald S."/>
            <person name="Ahmed S."/>
            <person name="Newling K."/>
        </authorList>
    </citation>
    <scope>NUCLEOTIDE SEQUENCE [LARGE SCALE GENOMIC DNA]</scope>
</reference>
<organism evidence="2 3">
    <name type="scientific">Eruca vesicaria subsp. sativa</name>
    <name type="common">Garden rocket</name>
    <name type="synonym">Eruca sativa</name>
    <dbReference type="NCBI Taxonomy" id="29727"/>
    <lineage>
        <taxon>Eukaryota</taxon>
        <taxon>Viridiplantae</taxon>
        <taxon>Streptophyta</taxon>
        <taxon>Embryophyta</taxon>
        <taxon>Tracheophyta</taxon>
        <taxon>Spermatophyta</taxon>
        <taxon>Magnoliopsida</taxon>
        <taxon>eudicotyledons</taxon>
        <taxon>Gunneridae</taxon>
        <taxon>Pentapetalae</taxon>
        <taxon>rosids</taxon>
        <taxon>malvids</taxon>
        <taxon>Brassicales</taxon>
        <taxon>Brassicaceae</taxon>
        <taxon>Brassiceae</taxon>
        <taxon>Eruca</taxon>
    </lineage>
</organism>
<gene>
    <name evidence="2" type="ORF">ERUC_LOCUS722</name>
</gene>
<feature type="compositionally biased region" description="Polar residues" evidence="1">
    <location>
        <begin position="81"/>
        <end position="90"/>
    </location>
</feature>
<comment type="caution">
    <text evidence="2">The sequence shown here is derived from an EMBL/GenBank/DDBJ whole genome shotgun (WGS) entry which is preliminary data.</text>
</comment>
<feature type="compositionally biased region" description="Basic and acidic residues" evidence="1">
    <location>
        <begin position="207"/>
        <end position="218"/>
    </location>
</feature>
<feature type="non-terminal residue" evidence="2">
    <location>
        <position position="251"/>
    </location>
</feature>
<keyword evidence="3" id="KW-1185">Reference proteome</keyword>